<keyword evidence="3 4" id="KW-0505">Motor protein</keyword>
<evidence type="ECO:0000259" key="8">
    <source>
        <dbReference type="PROSITE" id="PS50067"/>
    </source>
</evidence>
<dbReference type="PROSITE" id="PS00411">
    <property type="entry name" value="KINESIN_MOTOR_1"/>
    <property type="match status" value="1"/>
</dbReference>
<dbReference type="GO" id="GO:0003777">
    <property type="term" value="F:microtubule motor activity"/>
    <property type="evidence" value="ECO:0007669"/>
    <property type="project" value="InterPro"/>
</dbReference>
<dbReference type="AlphaFoldDB" id="A0A699ZB58"/>
<dbReference type="GO" id="GO:0008017">
    <property type="term" value="F:microtubule binding"/>
    <property type="evidence" value="ECO:0007669"/>
    <property type="project" value="InterPro"/>
</dbReference>
<comment type="caution">
    <text evidence="9">The sequence shown here is derived from an EMBL/GenBank/DDBJ whole genome shotgun (WGS) entry which is preliminary data.</text>
</comment>
<dbReference type="SMART" id="SM00129">
    <property type="entry name" value="KISc"/>
    <property type="match status" value="1"/>
</dbReference>
<evidence type="ECO:0000256" key="6">
    <source>
        <dbReference type="SAM" id="Coils"/>
    </source>
</evidence>
<keyword evidence="1 4" id="KW-0547">Nucleotide-binding</keyword>
<dbReference type="PANTHER" id="PTHR47972">
    <property type="entry name" value="KINESIN-LIKE PROTEIN KLP-3"/>
    <property type="match status" value="1"/>
</dbReference>
<evidence type="ECO:0000256" key="7">
    <source>
        <dbReference type="SAM" id="MobiDB-lite"/>
    </source>
</evidence>
<evidence type="ECO:0000256" key="5">
    <source>
        <dbReference type="RuleBase" id="RU000394"/>
    </source>
</evidence>
<keyword evidence="10" id="KW-1185">Reference proteome</keyword>
<feature type="compositionally biased region" description="Polar residues" evidence="7">
    <location>
        <begin position="1"/>
        <end position="14"/>
    </location>
</feature>
<evidence type="ECO:0000256" key="2">
    <source>
        <dbReference type="ARBA" id="ARBA00022840"/>
    </source>
</evidence>
<dbReference type="Gene3D" id="3.40.850.10">
    <property type="entry name" value="Kinesin motor domain"/>
    <property type="match status" value="1"/>
</dbReference>
<reference evidence="9 10" key="1">
    <citation type="submission" date="2020-02" db="EMBL/GenBank/DDBJ databases">
        <title>Draft genome sequence of Haematococcus lacustris strain NIES-144.</title>
        <authorList>
            <person name="Morimoto D."/>
            <person name="Nakagawa S."/>
            <person name="Yoshida T."/>
            <person name="Sawayama S."/>
        </authorList>
    </citation>
    <scope>NUCLEOTIDE SEQUENCE [LARGE SCALE GENOMIC DNA]</scope>
    <source>
        <strain evidence="9 10">NIES-144</strain>
    </source>
</reference>
<dbReference type="Proteomes" id="UP000485058">
    <property type="component" value="Unassembled WGS sequence"/>
</dbReference>
<dbReference type="PRINTS" id="PR00380">
    <property type="entry name" value="KINESINHEAVY"/>
</dbReference>
<dbReference type="InterPro" id="IPR027640">
    <property type="entry name" value="Kinesin-like_fam"/>
</dbReference>
<gene>
    <name evidence="9" type="ORF">HaLaN_12893</name>
</gene>
<evidence type="ECO:0000313" key="9">
    <source>
        <dbReference type="EMBL" id="GFH16469.1"/>
    </source>
</evidence>
<dbReference type="InterPro" id="IPR027417">
    <property type="entry name" value="P-loop_NTPase"/>
</dbReference>
<keyword evidence="5" id="KW-0493">Microtubule</keyword>
<accession>A0A699ZB58</accession>
<keyword evidence="6" id="KW-0175">Coiled coil</keyword>
<dbReference type="PANTHER" id="PTHR47972:SF28">
    <property type="entry name" value="KINESIN-LIKE PROTEIN KLP-3"/>
    <property type="match status" value="1"/>
</dbReference>
<feature type="region of interest" description="Disordered" evidence="7">
    <location>
        <begin position="1"/>
        <end position="68"/>
    </location>
</feature>
<dbReference type="InterPro" id="IPR036961">
    <property type="entry name" value="Kinesin_motor_dom_sf"/>
</dbReference>
<dbReference type="GO" id="GO:0005874">
    <property type="term" value="C:microtubule"/>
    <property type="evidence" value="ECO:0007669"/>
    <property type="project" value="UniProtKB-KW"/>
</dbReference>
<dbReference type="InterPro" id="IPR001752">
    <property type="entry name" value="Kinesin_motor_dom"/>
</dbReference>
<feature type="domain" description="Kinesin motor" evidence="8">
    <location>
        <begin position="348"/>
        <end position="665"/>
    </location>
</feature>
<evidence type="ECO:0000256" key="4">
    <source>
        <dbReference type="PROSITE-ProRule" id="PRU00283"/>
    </source>
</evidence>
<dbReference type="EMBL" id="BLLF01001002">
    <property type="protein sequence ID" value="GFH16469.1"/>
    <property type="molecule type" value="Genomic_DNA"/>
</dbReference>
<feature type="coiled-coil region" evidence="6">
    <location>
        <begin position="150"/>
        <end position="236"/>
    </location>
</feature>
<dbReference type="Pfam" id="PF00225">
    <property type="entry name" value="Kinesin"/>
    <property type="match status" value="1"/>
</dbReference>
<feature type="binding site" evidence="4">
    <location>
        <begin position="423"/>
        <end position="430"/>
    </location>
    <ligand>
        <name>ATP</name>
        <dbReference type="ChEBI" id="CHEBI:30616"/>
    </ligand>
</feature>
<proteinExistence type="inferred from homology"/>
<sequence length="811" mass="87362">MQQQQPGVQQSANVSEGGIATPSCGPLQRRCSDSSHTSRQSDTSLCDSIPSASSAPPLGQPVTDTAAVEAQPGTMPLQPHQTRPAGGSDWFSNLFRRDRPVLDSARPDATHLTRNDQATSSKLSQPEGYYRYVYDPVDVAAEMEVTARVRKAAAEALMEAQERIKAAEEAQAAMQQQLGQAEQLKQEIAKLKAENEATLLQRRAQQDAVIAVNTELESMQAAQQSLQQELETMRTQTSIWQNESSGESEKLKQENALLRNQMHSRLSDLQITKNKLAEAEAEKQRLQRDAEERNSRLQWLQRINTQLESSVQQLELFRKQAAEFQERFHRERQCRRRLHEQLQQQRGNIRVMCRVRPVQDGHTSIVSCPLEGLIIVSPPDRRPQEFEYDCVFAGATQEVVYAEVSPLVRSCADGHNVCIFAYGQTGSGKTHTMQGTAEQPGLNLRSLQDLFAIADEESRDCTWQLKVSMAEIYNDAVYDLLCPPGNLASTPLEVSGLGPGELPLTAERVLGLTWRTVSSLEQVLVEGSANRTTASTALNASSSRSHALLSVRITATAADGRTTTSTLHLVDLAGSERVHKSEVVGQQLKEAQSINKSLSALGDVVSALQRRTPHVPFRNSKLTQVLQDALSASSKVLLVCNVAPEAASASETLSSLNFAARAAQVELSSRKASERANPPALPPVAHIGLMPERSSIASCSVAASAAAAASASNGGGGGAPPGAAKQNGLKLVRCSLMPRVHQPLRFTNNGPGTPTTAPLAIGSPRTRHHGRPCNLVPSGLGQAAARGGLAAAPSAHVVAAQCCPGNQQEGT</sequence>
<evidence type="ECO:0000256" key="3">
    <source>
        <dbReference type="ARBA" id="ARBA00023175"/>
    </source>
</evidence>
<name>A0A699ZB58_HAELA</name>
<feature type="compositionally biased region" description="Polar residues" evidence="7">
    <location>
        <begin position="34"/>
        <end position="54"/>
    </location>
</feature>
<dbReference type="GO" id="GO:0005524">
    <property type="term" value="F:ATP binding"/>
    <property type="evidence" value="ECO:0007669"/>
    <property type="project" value="UniProtKB-UniRule"/>
</dbReference>
<evidence type="ECO:0000313" key="10">
    <source>
        <dbReference type="Proteomes" id="UP000485058"/>
    </source>
</evidence>
<evidence type="ECO:0000256" key="1">
    <source>
        <dbReference type="ARBA" id="ARBA00022741"/>
    </source>
</evidence>
<feature type="coiled-coil region" evidence="6">
    <location>
        <begin position="269"/>
        <end position="327"/>
    </location>
</feature>
<dbReference type="GO" id="GO:0007018">
    <property type="term" value="P:microtubule-based movement"/>
    <property type="evidence" value="ECO:0007669"/>
    <property type="project" value="InterPro"/>
</dbReference>
<protein>
    <recommendedName>
        <fullName evidence="5">Kinesin-like protein</fullName>
    </recommendedName>
</protein>
<dbReference type="InterPro" id="IPR019821">
    <property type="entry name" value="Kinesin_motor_CS"/>
</dbReference>
<comment type="similarity">
    <text evidence="4 5">Belongs to the TRAFAC class myosin-kinesin ATPase superfamily. Kinesin family.</text>
</comment>
<dbReference type="PROSITE" id="PS50067">
    <property type="entry name" value="KINESIN_MOTOR_2"/>
    <property type="match status" value="1"/>
</dbReference>
<dbReference type="SUPFAM" id="SSF52540">
    <property type="entry name" value="P-loop containing nucleoside triphosphate hydrolases"/>
    <property type="match status" value="1"/>
</dbReference>
<keyword evidence="2 4" id="KW-0067">ATP-binding</keyword>
<organism evidence="9 10">
    <name type="scientific">Haematococcus lacustris</name>
    <name type="common">Green alga</name>
    <name type="synonym">Haematococcus pluvialis</name>
    <dbReference type="NCBI Taxonomy" id="44745"/>
    <lineage>
        <taxon>Eukaryota</taxon>
        <taxon>Viridiplantae</taxon>
        <taxon>Chlorophyta</taxon>
        <taxon>core chlorophytes</taxon>
        <taxon>Chlorophyceae</taxon>
        <taxon>CS clade</taxon>
        <taxon>Chlamydomonadales</taxon>
        <taxon>Haematococcaceae</taxon>
        <taxon>Haematococcus</taxon>
    </lineage>
</organism>